<keyword evidence="1" id="KW-0813">Transport</keyword>
<dbReference type="PROSITE" id="PS00211">
    <property type="entry name" value="ABC_TRANSPORTER_1"/>
    <property type="match status" value="1"/>
</dbReference>
<dbReference type="FunFam" id="3.40.50.300:FF:000134">
    <property type="entry name" value="Iron-enterobactin ABC transporter ATP-binding protein"/>
    <property type="match status" value="1"/>
</dbReference>
<gene>
    <name evidence="6" type="ORF">SAMN05518684_108160</name>
</gene>
<evidence type="ECO:0000259" key="5">
    <source>
        <dbReference type="PROSITE" id="PS50893"/>
    </source>
</evidence>
<dbReference type="InterPro" id="IPR003439">
    <property type="entry name" value="ABC_transporter-like_ATP-bd"/>
</dbReference>
<keyword evidence="2" id="KW-0547">Nucleotide-binding</keyword>
<dbReference type="GO" id="GO:0016887">
    <property type="term" value="F:ATP hydrolysis activity"/>
    <property type="evidence" value="ECO:0007669"/>
    <property type="project" value="InterPro"/>
</dbReference>
<evidence type="ECO:0000256" key="1">
    <source>
        <dbReference type="ARBA" id="ARBA00022448"/>
    </source>
</evidence>
<reference evidence="7" key="1">
    <citation type="submission" date="2016-10" db="EMBL/GenBank/DDBJ databases">
        <authorList>
            <person name="Varghese N."/>
            <person name="Submissions S."/>
        </authorList>
    </citation>
    <scope>NUCLEOTIDE SEQUENCE [LARGE SCALE GENOMIC DNA]</scope>
    <source>
        <strain evidence="7">S9</strain>
    </source>
</reference>
<dbReference type="PANTHER" id="PTHR42794">
    <property type="entry name" value="HEMIN IMPORT ATP-BINDING PROTEIN HMUV"/>
    <property type="match status" value="1"/>
</dbReference>
<evidence type="ECO:0000313" key="7">
    <source>
        <dbReference type="Proteomes" id="UP000198571"/>
    </source>
</evidence>
<keyword evidence="7" id="KW-1185">Reference proteome</keyword>
<dbReference type="Proteomes" id="UP000198571">
    <property type="component" value="Unassembled WGS sequence"/>
</dbReference>
<keyword evidence="3 6" id="KW-0067">ATP-binding</keyword>
<dbReference type="Gene3D" id="3.40.50.300">
    <property type="entry name" value="P-loop containing nucleotide triphosphate hydrolases"/>
    <property type="match status" value="1"/>
</dbReference>
<dbReference type="STRING" id="1601833.SAMN05518684_108160"/>
<evidence type="ECO:0000313" key="6">
    <source>
        <dbReference type="EMBL" id="SES12647.1"/>
    </source>
</evidence>
<keyword evidence="4" id="KW-1278">Translocase</keyword>
<dbReference type="SUPFAM" id="SSF52540">
    <property type="entry name" value="P-loop containing nucleoside triphosphate hydrolases"/>
    <property type="match status" value="1"/>
</dbReference>
<dbReference type="CDD" id="cd03214">
    <property type="entry name" value="ABC_Iron-Siderophores_B12_Hemin"/>
    <property type="match status" value="1"/>
</dbReference>
<dbReference type="AlphaFoldDB" id="A0A1H9UUA4"/>
<protein>
    <submittedName>
        <fullName evidence="6">Iron complex transport system ATP-binding protein</fullName>
    </submittedName>
</protein>
<name>A0A1H9UUA4_9BACI</name>
<sequence length="268" mass="29666">MFEVKDLSCRRSGKDILLNASATFNKGDITAIIGPNGAGKTTLLKCLAGFLKPSQGEVMLNGKPLSSISLKDRARKISFVPQATSPAFPLTVFEMVMHGRRPYVNWGIGKKDRRIVTNLLKKLHIEELSGCFLDEISGGQKQKAAIARALAQQTEVILLDEPTSALDIRYEYEVLQIGRDLAKKEGRTVIMVLHDLELAARFSDRIVLVNNGRIFFKGRPDEVMTQEHLRKVYEVNTVVEQGTAGMKITVTSPVKRGGEINETVIDNS</sequence>
<dbReference type="Pfam" id="PF00005">
    <property type="entry name" value="ABC_tran"/>
    <property type="match status" value="1"/>
</dbReference>
<dbReference type="RefSeq" id="WP_093052110.1">
    <property type="nucleotide sequence ID" value="NZ_FOGT01000008.1"/>
</dbReference>
<dbReference type="PANTHER" id="PTHR42794:SF1">
    <property type="entry name" value="HEMIN IMPORT ATP-BINDING PROTEIN HMUV"/>
    <property type="match status" value="1"/>
</dbReference>
<organism evidence="6 7">
    <name type="scientific">Salipaludibacillus aurantiacus</name>
    <dbReference type="NCBI Taxonomy" id="1601833"/>
    <lineage>
        <taxon>Bacteria</taxon>
        <taxon>Bacillati</taxon>
        <taxon>Bacillota</taxon>
        <taxon>Bacilli</taxon>
        <taxon>Bacillales</taxon>
        <taxon>Bacillaceae</taxon>
    </lineage>
</organism>
<dbReference type="GO" id="GO:0005524">
    <property type="term" value="F:ATP binding"/>
    <property type="evidence" value="ECO:0007669"/>
    <property type="project" value="UniProtKB-KW"/>
</dbReference>
<evidence type="ECO:0000256" key="4">
    <source>
        <dbReference type="ARBA" id="ARBA00022967"/>
    </source>
</evidence>
<evidence type="ECO:0000256" key="2">
    <source>
        <dbReference type="ARBA" id="ARBA00022741"/>
    </source>
</evidence>
<proteinExistence type="predicted"/>
<dbReference type="InterPro" id="IPR003593">
    <property type="entry name" value="AAA+_ATPase"/>
</dbReference>
<evidence type="ECO:0000256" key="3">
    <source>
        <dbReference type="ARBA" id="ARBA00022840"/>
    </source>
</evidence>
<dbReference type="InterPro" id="IPR027417">
    <property type="entry name" value="P-loop_NTPase"/>
</dbReference>
<dbReference type="OrthoDB" id="9806726at2"/>
<dbReference type="SMART" id="SM00382">
    <property type="entry name" value="AAA"/>
    <property type="match status" value="1"/>
</dbReference>
<dbReference type="EMBL" id="FOGT01000008">
    <property type="protein sequence ID" value="SES12647.1"/>
    <property type="molecule type" value="Genomic_DNA"/>
</dbReference>
<feature type="domain" description="ABC transporter" evidence="5">
    <location>
        <begin position="2"/>
        <end position="236"/>
    </location>
</feature>
<dbReference type="InterPro" id="IPR017871">
    <property type="entry name" value="ABC_transporter-like_CS"/>
</dbReference>
<dbReference type="PROSITE" id="PS50893">
    <property type="entry name" value="ABC_TRANSPORTER_2"/>
    <property type="match status" value="1"/>
</dbReference>
<accession>A0A1H9UUA4</accession>